<dbReference type="GO" id="GO:0006261">
    <property type="term" value="P:DNA-templated DNA replication"/>
    <property type="evidence" value="ECO:0007669"/>
    <property type="project" value="InterPro"/>
</dbReference>
<accession>A6FXF1</accession>
<dbReference type="InterPro" id="IPR001098">
    <property type="entry name" value="DNA-dir_DNA_pol_A_palm_dom"/>
</dbReference>
<dbReference type="PRINTS" id="PR00868">
    <property type="entry name" value="DNAPOLI"/>
</dbReference>
<dbReference type="EC" id="2.7.7.7" evidence="1"/>
<dbReference type="GO" id="GO:0003677">
    <property type="term" value="F:DNA binding"/>
    <property type="evidence" value="ECO:0007669"/>
    <property type="project" value="InterPro"/>
</dbReference>
<dbReference type="Gene3D" id="1.10.150.20">
    <property type="entry name" value="5' to 3' exonuclease, C-terminal subdomain"/>
    <property type="match status" value="1"/>
</dbReference>
<dbReference type="STRING" id="391625.PPSIR1_21519"/>
<dbReference type="eggNOG" id="COG0749">
    <property type="taxonomic scope" value="Bacteria"/>
</dbReference>
<feature type="domain" description="DNA-directed DNA polymerase family A palm" evidence="4">
    <location>
        <begin position="351"/>
        <end position="554"/>
    </location>
</feature>
<evidence type="ECO:0000256" key="3">
    <source>
        <dbReference type="ARBA" id="ARBA00049244"/>
    </source>
</evidence>
<dbReference type="PANTHER" id="PTHR10133:SF27">
    <property type="entry name" value="DNA POLYMERASE NU"/>
    <property type="match status" value="1"/>
</dbReference>
<evidence type="ECO:0000259" key="4">
    <source>
        <dbReference type="SMART" id="SM00482"/>
    </source>
</evidence>
<dbReference type="GO" id="GO:0006302">
    <property type="term" value="P:double-strand break repair"/>
    <property type="evidence" value="ECO:0007669"/>
    <property type="project" value="TreeGrafter"/>
</dbReference>
<dbReference type="GO" id="GO:0003887">
    <property type="term" value="F:DNA-directed DNA polymerase activity"/>
    <property type="evidence" value="ECO:0007669"/>
    <property type="project" value="UniProtKB-EC"/>
</dbReference>
<dbReference type="PANTHER" id="PTHR10133">
    <property type="entry name" value="DNA POLYMERASE I"/>
    <property type="match status" value="1"/>
</dbReference>
<dbReference type="AlphaFoldDB" id="A6FXF1"/>
<keyword evidence="2" id="KW-0235">DNA replication</keyword>
<comment type="caution">
    <text evidence="5">The sequence shown here is derived from an EMBL/GenBank/DDBJ whole genome shotgun (WGS) entry which is preliminary data.</text>
</comment>
<organism evidence="5 6">
    <name type="scientific">Plesiocystis pacifica SIR-1</name>
    <dbReference type="NCBI Taxonomy" id="391625"/>
    <lineage>
        <taxon>Bacteria</taxon>
        <taxon>Pseudomonadati</taxon>
        <taxon>Myxococcota</taxon>
        <taxon>Polyangia</taxon>
        <taxon>Nannocystales</taxon>
        <taxon>Nannocystaceae</taxon>
        <taxon>Plesiocystis</taxon>
    </lineage>
</organism>
<dbReference type="Gene3D" id="3.30.70.370">
    <property type="match status" value="1"/>
</dbReference>
<dbReference type="InterPro" id="IPR043502">
    <property type="entry name" value="DNA/RNA_pol_sf"/>
</dbReference>
<evidence type="ECO:0000313" key="5">
    <source>
        <dbReference type="EMBL" id="EDM81539.1"/>
    </source>
</evidence>
<evidence type="ECO:0000313" key="6">
    <source>
        <dbReference type="Proteomes" id="UP000005801"/>
    </source>
</evidence>
<dbReference type="RefSeq" id="WP_006969150.1">
    <property type="nucleotide sequence ID" value="NZ_ABCS01000002.1"/>
</dbReference>
<comment type="catalytic activity">
    <reaction evidence="3">
        <text>DNA(n) + a 2'-deoxyribonucleoside 5'-triphosphate = DNA(n+1) + diphosphate</text>
        <dbReference type="Rhea" id="RHEA:22508"/>
        <dbReference type="Rhea" id="RHEA-COMP:17339"/>
        <dbReference type="Rhea" id="RHEA-COMP:17340"/>
        <dbReference type="ChEBI" id="CHEBI:33019"/>
        <dbReference type="ChEBI" id="CHEBI:61560"/>
        <dbReference type="ChEBI" id="CHEBI:173112"/>
        <dbReference type="EC" id="2.7.7.7"/>
    </reaction>
</comment>
<dbReference type="SMART" id="SM00482">
    <property type="entry name" value="POLAc"/>
    <property type="match status" value="1"/>
</dbReference>
<evidence type="ECO:0000256" key="2">
    <source>
        <dbReference type="ARBA" id="ARBA00022705"/>
    </source>
</evidence>
<proteinExistence type="predicted"/>
<keyword evidence="6" id="KW-1185">Reference proteome</keyword>
<dbReference type="Proteomes" id="UP000005801">
    <property type="component" value="Unassembled WGS sequence"/>
</dbReference>
<dbReference type="OrthoDB" id="5489962at2"/>
<dbReference type="SUPFAM" id="SSF56672">
    <property type="entry name" value="DNA/RNA polymerases"/>
    <property type="match status" value="1"/>
</dbReference>
<gene>
    <name evidence="5" type="ORF">PPSIR1_21519</name>
</gene>
<reference evidence="5 6" key="1">
    <citation type="submission" date="2007-06" db="EMBL/GenBank/DDBJ databases">
        <authorList>
            <person name="Shimkets L."/>
            <person name="Ferriera S."/>
            <person name="Johnson J."/>
            <person name="Kravitz S."/>
            <person name="Beeson K."/>
            <person name="Sutton G."/>
            <person name="Rogers Y.-H."/>
            <person name="Friedman R."/>
            <person name="Frazier M."/>
            <person name="Venter J.C."/>
        </authorList>
    </citation>
    <scope>NUCLEOTIDE SEQUENCE [LARGE SCALE GENOMIC DNA]</scope>
    <source>
        <strain evidence="5 6">SIR-1</strain>
    </source>
</reference>
<protein>
    <recommendedName>
        <fullName evidence="1">DNA-directed DNA polymerase</fullName>
        <ecNumber evidence="1">2.7.7.7</ecNumber>
    </recommendedName>
</protein>
<evidence type="ECO:0000256" key="1">
    <source>
        <dbReference type="ARBA" id="ARBA00012417"/>
    </source>
</evidence>
<dbReference type="EMBL" id="ABCS01000002">
    <property type="protein sequence ID" value="EDM81539.1"/>
    <property type="molecule type" value="Genomic_DNA"/>
</dbReference>
<name>A6FXF1_9BACT</name>
<dbReference type="InterPro" id="IPR002298">
    <property type="entry name" value="DNA_polymerase_A"/>
</dbReference>
<sequence length="590" mass="64280">MPRWPTPRVFVVSEVERGRRALERIAARAPAVLGVILDLRDARGSRLRSGADARGACVEAVAVAVPAAASADPGPEGAAEAEAEESPARPDVLVLDAATLRALGGVAALRPLFEAREPDARPPYVVFDDAQRALTILAEHLPEAAWPRRRGCIKTAETLLAAGADRHRDHRPLERSVREFLGHELPDQALTGLLGRAGAKTLHERLAAEAETILALMRRFTPQLRERRLAGVYQFECDLLTPVVAMERAGIGLDAPGFERVAGGWVRERRSLDTASAEPGESEEDFEARVAARAARLDKLVSTYRWWARDFVDADRRIRCRLHPLAADSGRFSCTEPNLQQVPSEYTAPGLRACFVPAPGHRLIVADYAQIELRVAAHLAPCDALGAVFRAGRDPHRATAATLTGKPEPEVESHERKLAKAVNFGFLFGMGARRFRSYAASGYGLDLDERQAAEAREAFFRTFPGIAAWHRRVGALSRRGDHEAITVTTAMGRRKTFPAGRFSFNAALNIPVQGTAAEGFKAAMIRLHRELPSIGGRGVLVVHDEYLAEVPEARAEEGKAMVEAHMIAAMGELVHTVPIVVEAEIAAHWS</sequence>
<dbReference type="Pfam" id="PF00476">
    <property type="entry name" value="DNA_pol_A"/>
    <property type="match status" value="1"/>
</dbReference>